<dbReference type="AlphaFoldDB" id="A0A940MK29"/>
<dbReference type="SUPFAM" id="SSF55874">
    <property type="entry name" value="ATPase domain of HSP90 chaperone/DNA topoisomerase II/histidine kinase"/>
    <property type="match status" value="1"/>
</dbReference>
<evidence type="ECO:0000259" key="2">
    <source>
        <dbReference type="Pfam" id="PF13581"/>
    </source>
</evidence>
<dbReference type="EMBL" id="JAGIQL010000094">
    <property type="protein sequence ID" value="MBP0459978.1"/>
    <property type="molecule type" value="Genomic_DNA"/>
</dbReference>
<keyword evidence="3" id="KW-0547">Nucleotide-binding</keyword>
<name>A0A940MK29_9ACTN</name>
<evidence type="ECO:0000256" key="1">
    <source>
        <dbReference type="ARBA" id="ARBA00022527"/>
    </source>
</evidence>
<proteinExistence type="predicted"/>
<evidence type="ECO:0000313" key="4">
    <source>
        <dbReference type="Proteomes" id="UP000670475"/>
    </source>
</evidence>
<accession>A0A940MK29</accession>
<dbReference type="Proteomes" id="UP000670475">
    <property type="component" value="Unassembled WGS sequence"/>
</dbReference>
<gene>
    <name evidence="3" type="ORF">JFN87_21135</name>
</gene>
<dbReference type="PANTHER" id="PTHR35526:SF3">
    <property type="entry name" value="ANTI-SIGMA-F FACTOR RSBW"/>
    <property type="match status" value="1"/>
</dbReference>
<dbReference type="CDD" id="cd16936">
    <property type="entry name" value="HATPase_RsbW-like"/>
    <property type="match status" value="1"/>
</dbReference>
<keyword evidence="4" id="KW-1185">Reference proteome</keyword>
<protein>
    <submittedName>
        <fullName evidence="3">ATP-binding protein</fullName>
    </submittedName>
</protein>
<dbReference type="Pfam" id="PF13581">
    <property type="entry name" value="HATPase_c_2"/>
    <property type="match status" value="1"/>
</dbReference>
<evidence type="ECO:0000313" key="3">
    <source>
        <dbReference type="EMBL" id="MBP0459978.1"/>
    </source>
</evidence>
<sequence>MRFSSTPRGARLARRLTAHRLNAWDLPYDSTANDTVVAIVAELGANAVQHGRVVGRDFHLLLRLAGNTVRVEVTDTRAERAPSSQTAAPDEALAESGRGLTIVDCLADTWGWYPRSHGPGKTVWAQYVHTARA</sequence>
<dbReference type="PANTHER" id="PTHR35526">
    <property type="entry name" value="ANTI-SIGMA-F FACTOR RSBW-RELATED"/>
    <property type="match status" value="1"/>
</dbReference>
<dbReference type="InterPro" id="IPR050267">
    <property type="entry name" value="Anti-sigma-factor_SerPK"/>
</dbReference>
<keyword evidence="3" id="KW-0067">ATP-binding</keyword>
<feature type="domain" description="Histidine kinase/HSP90-like ATPase" evidence="2">
    <location>
        <begin position="3"/>
        <end position="125"/>
    </location>
</feature>
<dbReference type="Gene3D" id="3.30.565.10">
    <property type="entry name" value="Histidine kinase-like ATPase, C-terminal domain"/>
    <property type="match status" value="1"/>
</dbReference>
<keyword evidence="1" id="KW-0808">Transferase</keyword>
<dbReference type="InterPro" id="IPR003594">
    <property type="entry name" value="HATPase_dom"/>
</dbReference>
<keyword evidence="1" id="KW-0723">Serine/threonine-protein kinase</keyword>
<keyword evidence="1" id="KW-0418">Kinase</keyword>
<dbReference type="GO" id="GO:0004674">
    <property type="term" value="F:protein serine/threonine kinase activity"/>
    <property type="evidence" value="ECO:0007669"/>
    <property type="project" value="UniProtKB-KW"/>
</dbReference>
<organism evidence="3 4">
    <name type="scientific">Streptomyces montanisoli</name>
    <dbReference type="NCBI Taxonomy" id="2798581"/>
    <lineage>
        <taxon>Bacteria</taxon>
        <taxon>Bacillati</taxon>
        <taxon>Actinomycetota</taxon>
        <taxon>Actinomycetes</taxon>
        <taxon>Kitasatosporales</taxon>
        <taxon>Streptomycetaceae</taxon>
        <taxon>Streptomyces</taxon>
    </lineage>
</organism>
<dbReference type="GO" id="GO:0005524">
    <property type="term" value="F:ATP binding"/>
    <property type="evidence" value="ECO:0007669"/>
    <property type="project" value="UniProtKB-KW"/>
</dbReference>
<comment type="caution">
    <text evidence="3">The sequence shown here is derived from an EMBL/GenBank/DDBJ whole genome shotgun (WGS) entry which is preliminary data.</text>
</comment>
<dbReference type="InterPro" id="IPR036890">
    <property type="entry name" value="HATPase_C_sf"/>
</dbReference>
<reference evidence="3" key="1">
    <citation type="submission" date="2021-03" db="EMBL/GenBank/DDBJ databases">
        <title>Whole genome sequence of Streptomyces bomunensis MMS17-BM035.</title>
        <authorList>
            <person name="Lee J.H."/>
        </authorList>
    </citation>
    <scope>NUCLEOTIDE SEQUENCE</scope>
    <source>
        <strain evidence="3">MMS17-BM035</strain>
    </source>
</reference>